<proteinExistence type="predicted"/>
<accession>A0A2S2N9F1</accession>
<dbReference type="EMBL" id="GGMR01000757">
    <property type="protein sequence ID" value="MBY13376.1"/>
    <property type="molecule type" value="Transcribed_RNA"/>
</dbReference>
<dbReference type="InterPro" id="IPR051703">
    <property type="entry name" value="NF-kappa-B_Signaling_Reg"/>
</dbReference>
<dbReference type="Pfam" id="PF09588">
    <property type="entry name" value="YqaJ"/>
    <property type="match status" value="1"/>
</dbReference>
<evidence type="ECO:0000259" key="1">
    <source>
        <dbReference type="Pfam" id="PF09588"/>
    </source>
</evidence>
<dbReference type="InterPro" id="IPR019080">
    <property type="entry name" value="YqaJ_viral_recombinase"/>
</dbReference>
<dbReference type="SUPFAM" id="SSF52980">
    <property type="entry name" value="Restriction endonuclease-like"/>
    <property type="match status" value="1"/>
</dbReference>
<protein>
    <recommendedName>
        <fullName evidence="1">YqaJ viral recombinase domain-containing protein</fullName>
    </recommendedName>
</protein>
<dbReference type="PANTHER" id="PTHR46609">
    <property type="entry name" value="EXONUCLEASE, PHAGE-TYPE/RECB, C-TERMINAL DOMAIN-CONTAINING PROTEIN"/>
    <property type="match status" value="1"/>
</dbReference>
<evidence type="ECO:0000313" key="2">
    <source>
        <dbReference type="EMBL" id="MBY13376.1"/>
    </source>
</evidence>
<name>A0A2S2N9F1_SCHGA</name>
<dbReference type="Gene3D" id="3.90.320.10">
    <property type="match status" value="1"/>
</dbReference>
<sequence length="224" mass="26538">MWYNERKIRLTASRFGKICKMRSNTSCKNVVHNILYASDSLQTKSVQYGREMETLARQKFEQLSKEKVYENGLIIDPEFPFLAASPDGLIGEHYLLEIKCPYSARDSNDAIEAVNSKLLQYCKVEGQEIKLKKEHVYYYQIMGQLHATKRKKCFFVIYTAKWISIEEIYFDQSFWDSKMSEPLQTFYMKSLLPEIIDPQFPKRMMKSDIREPDHIKKKMIIKKK</sequence>
<dbReference type="CDD" id="cd22343">
    <property type="entry name" value="PDDEXK_lambda_exonuclease-like"/>
    <property type="match status" value="1"/>
</dbReference>
<gene>
    <name evidence="2" type="ORF">g.148328</name>
</gene>
<dbReference type="PANTHER" id="PTHR46609:SF8">
    <property type="entry name" value="YQAJ VIRAL RECOMBINASE DOMAIN-CONTAINING PROTEIN"/>
    <property type="match status" value="1"/>
</dbReference>
<feature type="domain" description="YqaJ viral recombinase" evidence="1">
    <location>
        <begin position="2"/>
        <end position="150"/>
    </location>
</feature>
<dbReference type="InterPro" id="IPR011335">
    <property type="entry name" value="Restrct_endonuc-II-like"/>
</dbReference>
<organism evidence="2">
    <name type="scientific">Schizaphis graminum</name>
    <name type="common">Green bug aphid</name>
    <dbReference type="NCBI Taxonomy" id="13262"/>
    <lineage>
        <taxon>Eukaryota</taxon>
        <taxon>Metazoa</taxon>
        <taxon>Ecdysozoa</taxon>
        <taxon>Arthropoda</taxon>
        <taxon>Hexapoda</taxon>
        <taxon>Insecta</taxon>
        <taxon>Pterygota</taxon>
        <taxon>Neoptera</taxon>
        <taxon>Paraneoptera</taxon>
        <taxon>Hemiptera</taxon>
        <taxon>Sternorrhyncha</taxon>
        <taxon>Aphidomorpha</taxon>
        <taxon>Aphidoidea</taxon>
        <taxon>Aphididae</taxon>
        <taxon>Aphidini</taxon>
        <taxon>Schizaphis</taxon>
    </lineage>
</organism>
<dbReference type="GO" id="GO:0006281">
    <property type="term" value="P:DNA repair"/>
    <property type="evidence" value="ECO:0007669"/>
    <property type="project" value="UniProtKB-ARBA"/>
</dbReference>
<reference evidence="2" key="1">
    <citation type="submission" date="2018-04" db="EMBL/GenBank/DDBJ databases">
        <title>Transcriptome of Schizaphis graminum biotype I.</title>
        <authorList>
            <person name="Scully E.D."/>
            <person name="Geib S.M."/>
            <person name="Palmer N.A."/>
            <person name="Koch K."/>
            <person name="Bradshaw J."/>
            <person name="Heng-Moss T."/>
            <person name="Sarath G."/>
        </authorList>
    </citation>
    <scope>NUCLEOTIDE SEQUENCE</scope>
</reference>
<dbReference type="InterPro" id="IPR011604">
    <property type="entry name" value="PDDEXK-like_dom_sf"/>
</dbReference>
<dbReference type="AlphaFoldDB" id="A0A2S2N9F1"/>